<organism evidence="1 2">
    <name type="scientific">Legionella septentrionalis</name>
    <dbReference type="NCBI Taxonomy" id="2498109"/>
    <lineage>
        <taxon>Bacteria</taxon>
        <taxon>Pseudomonadati</taxon>
        <taxon>Pseudomonadota</taxon>
        <taxon>Gammaproteobacteria</taxon>
        <taxon>Legionellales</taxon>
        <taxon>Legionellaceae</taxon>
        <taxon>Legionella</taxon>
    </lineage>
</organism>
<name>A0A433JKL3_9GAMM</name>
<proteinExistence type="predicted"/>
<evidence type="ECO:0000313" key="1">
    <source>
        <dbReference type="EMBL" id="RUQ89462.1"/>
    </source>
</evidence>
<gene>
    <name evidence="1" type="ORF">EKM59_03425</name>
</gene>
<dbReference type="Proteomes" id="UP000288012">
    <property type="component" value="Unassembled WGS sequence"/>
</dbReference>
<protein>
    <submittedName>
        <fullName evidence="1">Uncharacterized protein</fullName>
    </submittedName>
</protein>
<dbReference type="RefSeq" id="WP_126953897.1">
    <property type="nucleotide sequence ID" value="NZ_RZGR01000007.1"/>
</dbReference>
<keyword evidence="2" id="KW-1185">Reference proteome</keyword>
<evidence type="ECO:0000313" key="2">
    <source>
        <dbReference type="Proteomes" id="UP000288012"/>
    </source>
</evidence>
<sequence length="102" mass="11870">MLPFIYCVFLMLVLIFLCCAKLGTAMPNIHKISYRGKQWLLENYSGEPYQFEQVSLRVDGQFFMLLVFSTPAANMRKTVLVFNDQLQKTEAKTLKIISKIKR</sequence>
<accession>A0A433JKL3</accession>
<reference evidence="1 2" key="1">
    <citation type="submission" date="2018-12" db="EMBL/GenBank/DDBJ databases">
        <title>Legionella sp,whole genome shotgun sequence.</title>
        <authorList>
            <person name="Wu H."/>
        </authorList>
    </citation>
    <scope>NUCLEOTIDE SEQUENCE [LARGE SCALE GENOMIC DNA]</scope>
    <source>
        <strain evidence="2">km714</strain>
    </source>
</reference>
<comment type="caution">
    <text evidence="1">The sequence shown here is derived from an EMBL/GenBank/DDBJ whole genome shotgun (WGS) entry which is preliminary data.</text>
</comment>
<dbReference type="AlphaFoldDB" id="A0A433JKL3"/>
<dbReference type="EMBL" id="RZGR01000007">
    <property type="protein sequence ID" value="RUQ89462.1"/>
    <property type="molecule type" value="Genomic_DNA"/>
</dbReference>